<comment type="caution">
    <text evidence="2">The sequence shown here is derived from an EMBL/GenBank/DDBJ whole genome shotgun (WGS) entry which is preliminary data.</text>
</comment>
<reference evidence="2 3" key="1">
    <citation type="journal article" date="2018" name="Front. Plant Sci.">
        <title>Red Clover (Trifolium pratense) and Zigzag Clover (T. medium) - A Picture of Genomic Similarities and Differences.</title>
        <authorList>
            <person name="Dluhosova J."/>
            <person name="Istvanek J."/>
            <person name="Nedelnik J."/>
            <person name="Repkova J."/>
        </authorList>
    </citation>
    <scope>NUCLEOTIDE SEQUENCE [LARGE SCALE GENOMIC DNA]</scope>
    <source>
        <strain evidence="3">cv. 10/8</strain>
        <tissue evidence="2">Leaf</tissue>
    </source>
</reference>
<dbReference type="GO" id="GO:0015074">
    <property type="term" value="P:DNA integration"/>
    <property type="evidence" value="ECO:0007669"/>
    <property type="project" value="InterPro"/>
</dbReference>
<evidence type="ECO:0000313" key="2">
    <source>
        <dbReference type="EMBL" id="MCI03413.1"/>
    </source>
</evidence>
<accession>A0A392NUA9</accession>
<evidence type="ECO:0000259" key="1">
    <source>
        <dbReference type="PROSITE" id="PS50994"/>
    </source>
</evidence>
<dbReference type="AlphaFoldDB" id="A0A392NUA9"/>
<dbReference type="PANTHER" id="PTHR35046">
    <property type="entry name" value="ZINC KNUCKLE (CCHC-TYPE) FAMILY PROTEIN"/>
    <property type="match status" value="1"/>
</dbReference>
<dbReference type="InterPro" id="IPR012337">
    <property type="entry name" value="RNaseH-like_sf"/>
</dbReference>
<dbReference type="Proteomes" id="UP000265520">
    <property type="component" value="Unassembled WGS sequence"/>
</dbReference>
<dbReference type="InterPro" id="IPR001584">
    <property type="entry name" value="Integrase_cat-core"/>
</dbReference>
<dbReference type="Pfam" id="PF00665">
    <property type="entry name" value="rve"/>
    <property type="match status" value="1"/>
</dbReference>
<evidence type="ECO:0000313" key="3">
    <source>
        <dbReference type="Proteomes" id="UP000265520"/>
    </source>
</evidence>
<name>A0A392NUA9_9FABA</name>
<dbReference type="PANTHER" id="PTHR35046:SF18">
    <property type="entry name" value="RNA-DIRECTED DNA POLYMERASE"/>
    <property type="match status" value="1"/>
</dbReference>
<dbReference type="Gene3D" id="3.30.420.10">
    <property type="entry name" value="Ribonuclease H-like superfamily/Ribonuclease H"/>
    <property type="match status" value="1"/>
</dbReference>
<feature type="domain" description="Integrase catalytic" evidence="1">
    <location>
        <begin position="29"/>
        <end position="134"/>
    </location>
</feature>
<proteinExistence type="predicted"/>
<protein>
    <submittedName>
        <fullName evidence="2">Transposon TF2-1 polyprotein</fullName>
    </submittedName>
</protein>
<keyword evidence="3" id="KW-1185">Reference proteome</keyword>
<sequence>MRQSVETFIATCLICQQIKHSTQVPAGLLQPLPIPEAVWEDITMDFITGLPPSQGFTVIFVTVERLSKSAHFGALPTSFTASRVVELFVSMVVRHHGFPRSIVSDRDPVFLSSFWRKLFELSGTKLSMCSAYHP</sequence>
<dbReference type="SUPFAM" id="SSF53098">
    <property type="entry name" value="Ribonuclease H-like"/>
    <property type="match status" value="1"/>
</dbReference>
<dbReference type="InterPro" id="IPR036397">
    <property type="entry name" value="RNaseH_sf"/>
</dbReference>
<dbReference type="EMBL" id="LXQA010052104">
    <property type="protein sequence ID" value="MCI03413.1"/>
    <property type="molecule type" value="Genomic_DNA"/>
</dbReference>
<dbReference type="PROSITE" id="PS50994">
    <property type="entry name" value="INTEGRASE"/>
    <property type="match status" value="1"/>
</dbReference>
<organism evidence="2 3">
    <name type="scientific">Trifolium medium</name>
    <dbReference type="NCBI Taxonomy" id="97028"/>
    <lineage>
        <taxon>Eukaryota</taxon>
        <taxon>Viridiplantae</taxon>
        <taxon>Streptophyta</taxon>
        <taxon>Embryophyta</taxon>
        <taxon>Tracheophyta</taxon>
        <taxon>Spermatophyta</taxon>
        <taxon>Magnoliopsida</taxon>
        <taxon>eudicotyledons</taxon>
        <taxon>Gunneridae</taxon>
        <taxon>Pentapetalae</taxon>
        <taxon>rosids</taxon>
        <taxon>fabids</taxon>
        <taxon>Fabales</taxon>
        <taxon>Fabaceae</taxon>
        <taxon>Papilionoideae</taxon>
        <taxon>50 kb inversion clade</taxon>
        <taxon>NPAAA clade</taxon>
        <taxon>Hologalegina</taxon>
        <taxon>IRL clade</taxon>
        <taxon>Trifolieae</taxon>
        <taxon>Trifolium</taxon>
    </lineage>
</organism>
<dbReference type="GO" id="GO:0003676">
    <property type="term" value="F:nucleic acid binding"/>
    <property type="evidence" value="ECO:0007669"/>
    <property type="project" value="InterPro"/>
</dbReference>